<gene>
    <name evidence="11" type="ORF">JHW45_17115</name>
</gene>
<dbReference type="InterPro" id="IPR015798">
    <property type="entry name" value="Cu_amine_oxidase_C"/>
</dbReference>
<evidence type="ECO:0000256" key="2">
    <source>
        <dbReference type="ARBA" id="ARBA00022723"/>
    </source>
</evidence>
<dbReference type="EMBL" id="CP067134">
    <property type="protein sequence ID" value="WCR12679.1"/>
    <property type="molecule type" value="Genomic_DNA"/>
</dbReference>
<evidence type="ECO:0000256" key="7">
    <source>
        <dbReference type="SAM" id="MobiDB-lite"/>
    </source>
</evidence>
<dbReference type="Gene3D" id="3.10.450.40">
    <property type="match status" value="2"/>
</dbReference>
<dbReference type="PROSITE" id="PS01165">
    <property type="entry name" value="COPPER_AMINE_OXID_2"/>
    <property type="match status" value="1"/>
</dbReference>
<dbReference type="InterPro" id="IPR015802">
    <property type="entry name" value="Cu_amine_oxidase_N3"/>
</dbReference>
<dbReference type="InterPro" id="IPR054157">
    <property type="entry name" value="AGAO-like_N2"/>
</dbReference>
<evidence type="ECO:0000256" key="4">
    <source>
        <dbReference type="ARBA" id="ARBA00023002"/>
    </source>
</evidence>
<reference evidence="11 12" key="1">
    <citation type="submission" date="2021-01" db="EMBL/GenBank/DDBJ databases">
        <title>Biogeographic distribution of Paracoccus.</title>
        <authorList>
            <person name="Hollensteiner J."/>
            <person name="Leineberger J."/>
            <person name="Brinkhoff T."/>
            <person name="Daniel R."/>
        </authorList>
    </citation>
    <scope>NUCLEOTIDE SEQUENCE [LARGE SCALE GENOMIC DNA]</scope>
    <source>
        <strain evidence="11 12">LMG25392</strain>
    </source>
</reference>
<organism evidence="11 12">
    <name type="scientific">Paracoccus stylophorae</name>
    <dbReference type="NCBI Taxonomy" id="659350"/>
    <lineage>
        <taxon>Bacteria</taxon>
        <taxon>Pseudomonadati</taxon>
        <taxon>Pseudomonadota</taxon>
        <taxon>Alphaproteobacteria</taxon>
        <taxon>Rhodobacterales</taxon>
        <taxon>Paracoccaceae</taxon>
        <taxon>Paracoccus</taxon>
    </lineage>
</organism>
<dbReference type="InterPro" id="IPR036460">
    <property type="entry name" value="Cu_amine_oxidase_C_sf"/>
</dbReference>
<dbReference type="SUPFAM" id="SSF49998">
    <property type="entry name" value="Amine oxidase catalytic domain"/>
    <property type="match status" value="1"/>
</dbReference>
<dbReference type="PANTHER" id="PTHR10638:SF41">
    <property type="entry name" value="AMINE OXIDASE"/>
    <property type="match status" value="1"/>
</dbReference>
<evidence type="ECO:0000313" key="11">
    <source>
        <dbReference type="EMBL" id="WCR12679.1"/>
    </source>
</evidence>
<dbReference type="Proteomes" id="UP001218412">
    <property type="component" value="Chromosome"/>
</dbReference>
<feature type="compositionally biased region" description="Low complexity" evidence="7">
    <location>
        <begin position="659"/>
        <end position="680"/>
    </location>
</feature>
<name>A0ABY7T0R5_9RHOB</name>
<evidence type="ECO:0000256" key="1">
    <source>
        <dbReference type="ARBA" id="ARBA00007983"/>
    </source>
</evidence>
<evidence type="ECO:0000259" key="10">
    <source>
        <dbReference type="Pfam" id="PF21994"/>
    </source>
</evidence>
<dbReference type="InterPro" id="IPR049947">
    <property type="entry name" value="Cu_Am_Ox_Cu-bd"/>
</dbReference>
<dbReference type="InterPro" id="IPR016182">
    <property type="entry name" value="Cu_amine_oxidase_N-reg"/>
</dbReference>
<dbReference type="SUPFAM" id="SSF54416">
    <property type="entry name" value="Amine oxidase N-terminal region"/>
    <property type="match status" value="2"/>
</dbReference>
<evidence type="ECO:0000259" key="8">
    <source>
        <dbReference type="Pfam" id="PF01179"/>
    </source>
</evidence>
<keyword evidence="5 6" id="KW-0186">Copper</keyword>
<feature type="domain" description="AGAO-like N2" evidence="10">
    <location>
        <begin position="28"/>
        <end position="101"/>
    </location>
</feature>
<dbReference type="EC" id="1.4.3.-" evidence="6"/>
<evidence type="ECO:0000313" key="12">
    <source>
        <dbReference type="Proteomes" id="UP001218412"/>
    </source>
</evidence>
<protein>
    <recommendedName>
        <fullName evidence="6">Amine oxidase</fullName>
        <ecNumber evidence="6">1.4.3.-</ecNumber>
    </recommendedName>
</protein>
<evidence type="ECO:0000259" key="9">
    <source>
        <dbReference type="Pfam" id="PF02728"/>
    </source>
</evidence>
<dbReference type="PANTHER" id="PTHR10638">
    <property type="entry name" value="COPPER AMINE OXIDASE"/>
    <property type="match status" value="1"/>
</dbReference>
<dbReference type="Gene3D" id="2.70.98.20">
    <property type="entry name" value="Copper amine oxidase, catalytic domain"/>
    <property type="match status" value="1"/>
</dbReference>
<accession>A0ABY7T0R5</accession>
<feature type="domain" description="Copper amine oxidase catalytic" evidence="8">
    <location>
        <begin position="234"/>
        <end position="651"/>
    </location>
</feature>
<comment type="cofactor">
    <cofactor evidence="6">
        <name>Cu cation</name>
        <dbReference type="ChEBI" id="CHEBI:23378"/>
    </cofactor>
    <text evidence="6">Contains 1 topaquinone per subunit.</text>
</comment>
<dbReference type="Pfam" id="PF01179">
    <property type="entry name" value="Cu_amine_oxid"/>
    <property type="match status" value="1"/>
</dbReference>
<comment type="PTM">
    <text evidence="6">Topaquinone (TPQ) is generated by copper-dependent autoxidation of a specific tyrosyl residue.</text>
</comment>
<feature type="domain" description="Copper amine oxidase N3-terminal" evidence="9">
    <location>
        <begin position="109"/>
        <end position="203"/>
    </location>
</feature>
<dbReference type="Pfam" id="PF02728">
    <property type="entry name" value="Cu_amine_oxidN3"/>
    <property type="match status" value="1"/>
</dbReference>
<evidence type="ECO:0000256" key="6">
    <source>
        <dbReference type="RuleBase" id="RU000672"/>
    </source>
</evidence>
<dbReference type="PRINTS" id="PR00766">
    <property type="entry name" value="CUDAOXIDASE"/>
</dbReference>
<sequence length="692" mass="77102">MKHHLTAGFLAAALLGGTAAAHPLDGLTGEEISRATQILRDSGEADEQTLYPLIELKEPPKSEVLAFDGENAPDRRVIVDYATPEGFRRATVNLTSGEVEETAPTEGQPMVLFDEFLSAMKIAVADDRMVAGLEKRGVTPDQAFCLPLTAGNFLTPEYAGKRLMKVPCYEAPQESSNWYAKPLEGLYAVVDLAERTVIEVIDEDPIAKPTDPWGYTEDEIAERVPLREMGNPPQLSQPGGPNFTLNDGLVEWDMWRFRFRTDKRPGLVLSNIDVKDGDDWRSVLYQAHLSEVFVPYMDPSEGWYWRTYMDSGEYGFGLFLTPLRKNVDCPAYATFLPAIVNDDAGNALEIPDAICIFERALGDPAWRHFEVFAQGEGRFVPAEGRPETELVVRSASEVGNYDYLIDYRFKTNGDIYIKIGASGLDAVKGVESTSMDDPTAAEDTKYGTLIAPHLVAANHDHYFNFRLDFDIDRPENMASTLDIVPAQDLPDVPRKSMWAVSEDMADSELDARYTFSALKPRYFHVMNGGRKTDLGHHPSYMIHHGSVAYGPYDFDNDPPFKRNRYLEYSLWNTVYDPDQRYAGGTFAMQSDGSDTLAQWVEDDQSLKDADIVSWFTAGFHHIPRVEDWPVMSTDWKTIHLMPMNFFGMNPAATLRLPQGADAPEADAAAPTDAGEAAETARTSEDGDEATTE</sequence>
<keyword evidence="2 6" id="KW-0479">Metal-binding</keyword>
<proteinExistence type="inferred from homology"/>
<dbReference type="InterPro" id="IPR000269">
    <property type="entry name" value="Cu_amine_oxidase"/>
</dbReference>
<evidence type="ECO:0000256" key="3">
    <source>
        <dbReference type="ARBA" id="ARBA00022772"/>
    </source>
</evidence>
<keyword evidence="4 6" id="KW-0560">Oxidoreductase</keyword>
<feature type="region of interest" description="Disordered" evidence="7">
    <location>
        <begin position="657"/>
        <end position="692"/>
    </location>
</feature>
<dbReference type="Pfam" id="PF21994">
    <property type="entry name" value="AGAO-like_N2"/>
    <property type="match status" value="1"/>
</dbReference>
<keyword evidence="3 6" id="KW-0801">TPQ</keyword>
<keyword evidence="12" id="KW-1185">Reference proteome</keyword>
<comment type="similarity">
    <text evidence="1 6">Belongs to the copper/topaquinone oxidase family.</text>
</comment>
<evidence type="ECO:0000256" key="5">
    <source>
        <dbReference type="ARBA" id="ARBA00023008"/>
    </source>
</evidence>